<feature type="domain" description="AMP-dependent synthetase/ligase" evidence="8">
    <location>
        <begin position="90"/>
        <end position="494"/>
    </location>
</feature>
<feature type="compositionally biased region" description="Low complexity" evidence="7">
    <location>
        <begin position="255"/>
        <end position="268"/>
    </location>
</feature>
<dbReference type="GO" id="GO:0006085">
    <property type="term" value="P:acetyl-CoA biosynthetic process"/>
    <property type="evidence" value="ECO:0007669"/>
    <property type="project" value="TreeGrafter"/>
</dbReference>
<dbReference type="AlphaFoldDB" id="H5SVB9"/>
<evidence type="ECO:0000313" key="11">
    <source>
        <dbReference type="EMBL" id="BAL59548.1"/>
    </source>
</evidence>
<dbReference type="InterPro" id="IPR032387">
    <property type="entry name" value="ACAS_N"/>
</dbReference>
<dbReference type="Gene3D" id="3.40.50.12780">
    <property type="entry name" value="N-terminal domain of ligase-like"/>
    <property type="match status" value="1"/>
</dbReference>
<dbReference type="GO" id="GO:0005524">
    <property type="term" value="F:ATP binding"/>
    <property type="evidence" value="ECO:0007669"/>
    <property type="project" value="UniProtKB-KW"/>
</dbReference>
<feature type="region of interest" description="Disordered" evidence="7">
    <location>
        <begin position="247"/>
        <end position="272"/>
    </location>
</feature>
<dbReference type="Pfam" id="PF00501">
    <property type="entry name" value="AMP-binding"/>
    <property type="match status" value="1"/>
</dbReference>
<dbReference type="Pfam" id="PF13193">
    <property type="entry name" value="AMP-binding_C"/>
    <property type="match status" value="1"/>
</dbReference>
<keyword evidence="4" id="KW-0547">Nucleotide-binding</keyword>
<feature type="domain" description="Acetyl-coenzyme A synthetase N-terminal" evidence="10">
    <location>
        <begin position="31"/>
        <end position="88"/>
    </location>
</feature>
<dbReference type="PANTHER" id="PTHR24095:SF14">
    <property type="entry name" value="ACETYL-COENZYME A SYNTHETASE 1"/>
    <property type="match status" value="1"/>
</dbReference>
<evidence type="ECO:0000256" key="3">
    <source>
        <dbReference type="ARBA" id="ARBA00022598"/>
    </source>
</evidence>
<feature type="domain" description="AMP-binding enzyme C-terminal" evidence="9">
    <location>
        <begin position="547"/>
        <end position="625"/>
    </location>
</feature>
<dbReference type="Gene3D" id="3.30.300.30">
    <property type="match status" value="1"/>
</dbReference>
<evidence type="ECO:0000256" key="1">
    <source>
        <dbReference type="ARBA" id="ARBA00006432"/>
    </source>
</evidence>
<dbReference type="InterPro" id="IPR045851">
    <property type="entry name" value="AMP-bd_C_sf"/>
</dbReference>
<comment type="similarity">
    <text evidence="1">Belongs to the ATP-dependent AMP-binding enzyme family.</text>
</comment>
<reference evidence="11" key="2">
    <citation type="journal article" date="2012" name="PLoS ONE">
        <title>A Deeply Branching Thermophilic Bacterium with an Ancient Acetyl-CoA Pathway Dominates a Subsurface Ecosystem.</title>
        <authorList>
            <person name="Takami H."/>
            <person name="Noguchi H."/>
            <person name="Takaki Y."/>
            <person name="Uchiyama I."/>
            <person name="Toyoda A."/>
            <person name="Nishi S."/>
            <person name="Chee G.-J."/>
            <person name="Arai W."/>
            <person name="Nunoura T."/>
            <person name="Itoh T."/>
            <person name="Hattori M."/>
            <person name="Takai K."/>
        </authorList>
    </citation>
    <scope>NUCLEOTIDE SEQUENCE</scope>
</reference>
<keyword evidence="6" id="KW-0007">Acetylation</keyword>
<sequence>MAEAFAWTPTPDYIERSNVWRFMQKHHIQDYHELVRRSTEEIEWFWDAVVKELQIEFFKPYTKVLDTSQGIPWAKWFVGGTINIAYNCVDKHAQARPDKIALIWEGEDGSVRRLTYRELSEQTNRLAHALKHYGIEKGDRVGIFMPMIPETVVAMMACAKIGAIFTPIFSGFGAHAVAARLNDCEAKLLLTAQSFSRKGVRIEMGKIAREAAAMCPTVTEVVPVDESTVCRGRPLCLPRANTGIRPYISPPQTDASASGPAAGSTTNSPGETWAEDPFMIIYTSGTTGRPKGAVHVHGGFLVKIAQEVAHQVDLHEDDILYWVTDMGWIMGPWEVVGGLALGGTVFLYEGAPDYPSVDRLWAMVERHRISILGVSPTLIRALMKFGEDPVKKHDLSSLRILGSTGEPWNPAPWWWLFEHVGQKRCPIINLSGGTEVGACFLSPLPITPLKPCALVGPALGMAIDVFDAEGRPLRGGVGELVCKKPWPGMTRGLWKDPERYIQTYWSRWENVWVHGDWASIDEDGYWYLHGRSDDTIKIAGKRLGPAEVESLVVGHPGVAECAAIGVPHELKGEVIWCYVVLKPGHEPSDALRRELRERVVAGLGKSFAPDQIKFVRELPKTRNAKILRRAIRAVALGQEPGDLSNLENPQALEEIRRAGPNQSVA</sequence>
<keyword evidence="3 11" id="KW-0436">Ligase</keyword>
<reference evidence="11" key="1">
    <citation type="journal article" date="2005" name="Environ. Microbiol.">
        <title>Genetic and functional properties of uncultivated thermophilic crenarchaeotes from a subsurface gold mine as revealed by analysis of genome fragments.</title>
        <authorList>
            <person name="Nunoura T."/>
            <person name="Hirayama H."/>
            <person name="Takami H."/>
            <person name="Oida H."/>
            <person name="Nishi S."/>
            <person name="Shimamura S."/>
            <person name="Suzuki Y."/>
            <person name="Inagaki F."/>
            <person name="Takai K."/>
            <person name="Nealson K.H."/>
            <person name="Horikoshi K."/>
        </authorList>
    </citation>
    <scope>NUCLEOTIDE SEQUENCE</scope>
</reference>
<dbReference type="EC" id="6.2.1.1" evidence="2"/>
<dbReference type="PANTHER" id="PTHR24095">
    <property type="entry name" value="ACETYL-COENZYME A SYNTHETASE"/>
    <property type="match status" value="1"/>
</dbReference>
<proteinExistence type="inferred from homology"/>
<evidence type="ECO:0000256" key="5">
    <source>
        <dbReference type="ARBA" id="ARBA00022840"/>
    </source>
</evidence>
<evidence type="ECO:0000259" key="9">
    <source>
        <dbReference type="Pfam" id="PF13193"/>
    </source>
</evidence>
<dbReference type="GO" id="GO:0003987">
    <property type="term" value="F:acetate-CoA ligase activity"/>
    <property type="evidence" value="ECO:0007669"/>
    <property type="project" value="UniProtKB-EC"/>
</dbReference>
<evidence type="ECO:0000259" key="10">
    <source>
        <dbReference type="Pfam" id="PF16177"/>
    </source>
</evidence>
<dbReference type="Pfam" id="PF16177">
    <property type="entry name" value="ACAS_N"/>
    <property type="match status" value="1"/>
</dbReference>
<feature type="region of interest" description="Disordered" evidence="7">
    <location>
        <begin position="643"/>
        <end position="665"/>
    </location>
</feature>
<evidence type="ECO:0000256" key="7">
    <source>
        <dbReference type="SAM" id="MobiDB-lite"/>
    </source>
</evidence>
<dbReference type="InterPro" id="IPR042099">
    <property type="entry name" value="ANL_N_sf"/>
</dbReference>
<keyword evidence="5" id="KW-0067">ATP-binding</keyword>
<evidence type="ECO:0000256" key="4">
    <source>
        <dbReference type="ARBA" id="ARBA00022741"/>
    </source>
</evidence>
<dbReference type="InterPro" id="IPR025110">
    <property type="entry name" value="AMP-bd_C"/>
</dbReference>
<protein>
    <recommendedName>
        <fullName evidence="2">acetate--CoA ligase</fullName>
        <ecNumber evidence="2">6.2.1.1</ecNumber>
    </recommendedName>
</protein>
<organism evidence="11">
    <name type="scientific">Acetithermum autotrophicum</name>
    <dbReference type="NCBI Taxonomy" id="1446466"/>
    <lineage>
        <taxon>Bacteria</taxon>
        <taxon>Candidatus Bipolaricaulota</taxon>
        <taxon>Candidatus Acetithermum</taxon>
    </lineage>
</organism>
<accession>H5SVB9</accession>
<name>H5SVB9_ACEAU</name>
<dbReference type="PROSITE" id="PS00455">
    <property type="entry name" value="AMP_BINDING"/>
    <property type="match status" value="1"/>
</dbReference>
<dbReference type="SUPFAM" id="SSF56801">
    <property type="entry name" value="Acetyl-CoA synthetase-like"/>
    <property type="match status" value="1"/>
</dbReference>
<gene>
    <name evidence="11" type="ORF">HGMM_OP4C184</name>
</gene>
<evidence type="ECO:0000256" key="2">
    <source>
        <dbReference type="ARBA" id="ARBA00013275"/>
    </source>
</evidence>
<dbReference type="EMBL" id="AP011803">
    <property type="protein sequence ID" value="BAL59548.1"/>
    <property type="molecule type" value="Genomic_DNA"/>
</dbReference>
<evidence type="ECO:0000256" key="6">
    <source>
        <dbReference type="ARBA" id="ARBA00022990"/>
    </source>
</evidence>
<dbReference type="InterPro" id="IPR000873">
    <property type="entry name" value="AMP-dep_synth/lig_dom"/>
</dbReference>
<evidence type="ECO:0000259" key="8">
    <source>
        <dbReference type="Pfam" id="PF00501"/>
    </source>
</evidence>
<dbReference type="InterPro" id="IPR020845">
    <property type="entry name" value="AMP-binding_CS"/>
</dbReference>